<protein>
    <recommendedName>
        <fullName evidence="3">Mobilization protein</fullName>
    </recommendedName>
</protein>
<reference evidence="1 2" key="1">
    <citation type="submission" date="2018-03" db="EMBL/GenBank/DDBJ databases">
        <title>The ancient ancestry and fast evolution of plastids.</title>
        <authorList>
            <person name="Moore K.R."/>
            <person name="Magnabosco C."/>
            <person name="Momper L."/>
            <person name="Gold D.A."/>
            <person name="Bosak T."/>
            <person name="Fournier G.P."/>
        </authorList>
    </citation>
    <scope>NUCLEOTIDE SEQUENCE [LARGE SCALE GENOMIC DNA]</scope>
    <source>
        <strain evidence="1 2">CCALA 037</strain>
    </source>
</reference>
<dbReference type="RefSeq" id="WP_106304972.1">
    <property type="nucleotide sequence ID" value="NZ_PVWO01000138.1"/>
</dbReference>
<evidence type="ECO:0000313" key="1">
    <source>
        <dbReference type="EMBL" id="PSB56224.1"/>
    </source>
</evidence>
<dbReference type="AlphaFoldDB" id="A0A2T1GF50"/>
<dbReference type="EMBL" id="PVWO01000138">
    <property type="protein sequence ID" value="PSB56224.1"/>
    <property type="molecule type" value="Genomic_DNA"/>
</dbReference>
<dbReference type="Pfam" id="PF21983">
    <property type="entry name" value="NikA-like"/>
    <property type="match status" value="1"/>
</dbReference>
<evidence type="ECO:0008006" key="3">
    <source>
        <dbReference type="Google" id="ProtNLM"/>
    </source>
</evidence>
<sequence length="132" mass="14830">MSNLEKQTNVKISDRKTNRIELRVGSQDLEIIEANAKQVGLNRSQFLIARGKKQTYPIARHLPDPNYAALMLNLRELKSQSKDLKQISSAMNRALLDGKSVAVDAQQLQQLIADNQQAIQAIIAILQSHDDR</sequence>
<gene>
    <name evidence="1" type="ORF">C7B77_12565</name>
</gene>
<keyword evidence="2" id="KW-1185">Reference proteome</keyword>
<proteinExistence type="predicted"/>
<organism evidence="1 2">
    <name type="scientific">Chamaesiphon polymorphus CCALA 037</name>
    <dbReference type="NCBI Taxonomy" id="2107692"/>
    <lineage>
        <taxon>Bacteria</taxon>
        <taxon>Bacillati</taxon>
        <taxon>Cyanobacteriota</taxon>
        <taxon>Cyanophyceae</taxon>
        <taxon>Gomontiellales</taxon>
        <taxon>Chamaesiphonaceae</taxon>
        <taxon>Chamaesiphon</taxon>
    </lineage>
</organism>
<dbReference type="InterPro" id="IPR053842">
    <property type="entry name" value="NikA-like"/>
</dbReference>
<dbReference type="OrthoDB" id="3268254at2"/>
<name>A0A2T1GF50_9CYAN</name>
<evidence type="ECO:0000313" key="2">
    <source>
        <dbReference type="Proteomes" id="UP000238937"/>
    </source>
</evidence>
<dbReference type="Proteomes" id="UP000238937">
    <property type="component" value="Unassembled WGS sequence"/>
</dbReference>
<comment type="caution">
    <text evidence="1">The sequence shown here is derived from an EMBL/GenBank/DDBJ whole genome shotgun (WGS) entry which is preliminary data.</text>
</comment>
<accession>A0A2T1GF50</accession>